<dbReference type="Proteomes" id="UP000198418">
    <property type="component" value="Unassembled WGS sequence"/>
</dbReference>
<dbReference type="OrthoDB" id="9804926at2"/>
<dbReference type="EMBL" id="FYDG01000030">
    <property type="protein sequence ID" value="SNB83816.1"/>
    <property type="molecule type" value="Genomic_DNA"/>
</dbReference>
<accession>A0A212SE41</accession>
<evidence type="ECO:0000313" key="2">
    <source>
        <dbReference type="Proteomes" id="UP000198418"/>
    </source>
</evidence>
<name>A0A212SE41_RHOAC</name>
<keyword evidence="2" id="KW-1185">Reference proteome</keyword>
<evidence type="ECO:0000313" key="1">
    <source>
        <dbReference type="EMBL" id="SNB83816.1"/>
    </source>
</evidence>
<organism evidence="1 2">
    <name type="scientific">Rhodoblastus acidophilus</name>
    <name type="common">Rhodopseudomonas acidophila</name>
    <dbReference type="NCBI Taxonomy" id="1074"/>
    <lineage>
        <taxon>Bacteria</taxon>
        <taxon>Pseudomonadati</taxon>
        <taxon>Pseudomonadota</taxon>
        <taxon>Alphaproteobacteria</taxon>
        <taxon>Hyphomicrobiales</taxon>
        <taxon>Rhodoblastaceae</taxon>
        <taxon>Rhodoblastus</taxon>
    </lineage>
</organism>
<dbReference type="RefSeq" id="WP_088522565.1">
    <property type="nucleotide sequence ID" value="NZ_FYDG01000030.1"/>
</dbReference>
<gene>
    <name evidence="1" type="ORF">SAMN06265338_13017</name>
</gene>
<dbReference type="AlphaFoldDB" id="A0A212SE41"/>
<protein>
    <submittedName>
        <fullName evidence="1">Uncharacterized protein</fullName>
    </submittedName>
</protein>
<sequence length="256" mass="28027">MERKFLSSAVTAQAGDLGERQIKVIASDPTRDRAGDILVPSGCVTSGYAPIQLDHEATIEKNAGGAKITVTDSRVEALITFLDEGKSDEADGACYRYKAGILKDVSVGFKPIEWEPIKGGGVRYTKWELLELSLVVVACNPAATTIERSNRSGRVDMAQLRRRAKAAELAIAPAIPKPAPKTKAERKAVVARLVAEDAAREEAGRLEIQRMTPAERRELVAGYLATQGKYEVEKFMERWGQFCSKKPKPHGFVLKM</sequence>
<proteinExistence type="predicted"/>
<reference evidence="2" key="1">
    <citation type="submission" date="2017-06" db="EMBL/GenBank/DDBJ databases">
        <authorList>
            <person name="Varghese N."/>
            <person name="Submissions S."/>
        </authorList>
    </citation>
    <scope>NUCLEOTIDE SEQUENCE [LARGE SCALE GENOMIC DNA]</scope>
    <source>
        <strain evidence="2">DSM 137</strain>
    </source>
</reference>